<dbReference type="InterPro" id="IPR021099">
    <property type="entry name" value="PORR_domain"/>
</dbReference>
<keyword evidence="4" id="KW-1185">Reference proteome</keyword>
<name>A0A843UNH8_COLES</name>
<evidence type="ECO:0000313" key="3">
    <source>
        <dbReference type="EMBL" id="MQL83937.1"/>
    </source>
</evidence>
<feature type="domain" description="PORR" evidence="2">
    <location>
        <begin position="111"/>
        <end position="446"/>
    </location>
</feature>
<feature type="region of interest" description="Disordered" evidence="1">
    <location>
        <begin position="452"/>
        <end position="482"/>
    </location>
</feature>
<sequence>MAAVRPVTSPLPLPGGHTPVNHLRYPTTVTPTMDASAINSGLRLLTRRDSSALTAAIHFSPSRILHSPHYNRAVAFPSLLHHRYNNAASSSGSRPPQRVTMAAAATKMTARCPPLDLQAAKHHRLRFVRKLTTLLLSKPRQFLPLHVLSRHCRRYLTLAATPRRSVLSMVLRYPAIFRLFHAPSSSSQSLFVLSVGFTPAAAALAAEESRLREEIASSLAAKLQRLLMLTAHRRLLLSKIVHLAPDLCLPPDFRSRLCNRHPDRFRTVDTSYGRALELVAWDPALAAPLPALRAPDDDPRRPIIDRPPRFKQLKLRRGLNLKRRHRDYLIRFQELPEVSPFSPSQPGAGEAAAEKRACAVVREVLGMLVERRTLVDHLTHLRKDLGLPNKLRALLMRHPEMFYVSIKGQRDSVFLVEGYDDRGRLLDKDGLLAAKERLLALVGEGKRLRRQRRKSTAYDDDDAEEEGEGDDEEEEDGGFQDLFDSGIGDDWEELLGAGDVGVDGGDAVDWEEVEATERRVFWAVKSSPDDERLLHAAQPGDLVW</sequence>
<organism evidence="3 4">
    <name type="scientific">Colocasia esculenta</name>
    <name type="common">Wild taro</name>
    <name type="synonym">Arum esculentum</name>
    <dbReference type="NCBI Taxonomy" id="4460"/>
    <lineage>
        <taxon>Eukaryota</taxon>
        <taxon>Viridiplantae</taxon>
        <taxon>Streptophyta</taxon>
        <taxon>Embryophyta</taxon>
        <taxon>Tracheophyta</taxon>
        <taxon>Spermatophyta</taxon>
        <taxon>Magnoliopsida</taxon>
        <taxon>Liliopsida</taxon>
        <taxon>Araceae</taxon>
        <taxon>Aroideae</taxon>
        <taxon>Colocasieae</taxon>
        <taxon>Colocasia</taxon>
    </lineage>
</organism>
<dbReference type="PANTHER" id="PTHR31476:SF2">
    <property type="entry name" value="UBIQUITIN CARBOXYL-TERMINAL HYDROLASE FAMILY PROTEIN"/>
    <property type="match status" value="1"/>
</dbReference>
<proteinExistence type="predicted"/>
<dbReference type="EMBL" id="NMUH01000728">
    <property type="protein sequence ID" value="MQL83937.1"/>
    <property type="molecule type" value="Genomic_DNA"/>
</dbReference>
<gene>
    <name evidence="3" type="ORF">Taro_016430</name>
</gene>
<dbReference type="OrthoDB" id="689415at2759"/>
<protein>
    <recommendedName>
        <fullName evidence="2">PORR domain-containing protein</fullName>
    </recommendedName>
</protein>
<dbReference type="AlphaFoldDB" id="A0A843UNH8"/>
<dbReference type="Pfam" id="PF11955">
    <property type="entry name" value="PORR"/>
    <property type="match status" value="1"/>
</dbReference>
<comment type="caution">
    <text evidence="3">The sequence shown here is derived from an EMBL/GenBank/DDBJ whole genome shotgun (WGS) entry which is preliminary data.</text>
</comment>
<dbReference type="InterPro" id="IPR045040">
    <property type="entry name" value="PORR_fam"/>
</dbReference>
<dbReference type="Proteomes" id="UP000652761">
    <property type="component" value="Unassembled WGS sequence"/>
</dbReference>
<dbReference type="PANTHER" id="PTHR31476">
    <property type="entry name" value="PROTEIN WHAT'S THIS FACTOR 1 HOMOLOG, CHLOROPLASTIC"/>
    <property type="match status" value="1"/>
</dbReference>
<accession>A0A843UNH8</accession>
<dbReference type="GO" id="GO:0003723">
    <property type="term" value="F:RNA binding"/>
    <property type="evidence" value="ECO:0007669"/>
    <property type="project" value="InterPro"/>
</dbReference>
<evidence type="ECO:0000313" key="4">
    <source>
        <dbReference type="Proteomes" id="UP000652761"/>
    </source>
</evidence>
<feature type="compositionally biased region" description="Acidic residues" evidence="1">
    <location>
        <begin position="458"/>
        <end position="478"/>
    </location>
</feature>
<evidence type="ECO:0000259" key="2">
    <source>
        <dbReference type="Pfam" id="PF11955"/>
    </source>
</evidence>
<evidence type="ECO:0000256" key="1">
    <source>
        <dbReference type="SAM" id="MobiDB-lite"/>
    </source>
</evidence>
<reference evidence="3" key="1">
    <citation type="submission" date="2017-07" db="EMBL/GenBank/DDBJ databases">
        <title>Taro Niue Genome Assembly and Annotation.</title>
        <authorList>
            <person name="Atibalentja N."/>
            <person name="Keating K."/>
            <person name="Fields C.J."/>
        </authorList>
    </citation>
    <scope>NUCLEOTIDE SEQUENCE</scope>
    <source>
        <strain evidence="3">Niue_2</strain>
        <tissue evidence="3">Leaf</tissue>
    </source>
</reference>